<gene>
    <name evidence="1" type="ordered locus">COCOR_04427</name>
</gene>
<reference evidence="1 2" key="1">
    <citation type="journal article" date="2012" name="J. Bacteriol.">
        <title>Complete Genome Sequence of the Fruiting Myxobacterium Corallococcus coralloides DSM 2259.</title>
        <authorList>
            <person name="Huntley S."/>
            <person name="Zhang Y."/>
            <person name="Treuner-Lange A."/>
            <person name="Kneip S."/>
            <person name="Sensen C.W."/>
            <person name="Sogaard-Andersen L."/>
        </authorList>
    </citation>
    <scope>NUCLEOTIDE SEQUENCE [LARGE SCALE GENOMIC DNA]</scope>
    <source>
        <strain evidence="2">ATCC 25202 / DSM 2259 / NBRC 100086 / M2</strain>
    </source>
</reference>
<proteinExistence type="predicted"/>
<dbReference type="RefSeq" id="WP_014397236.1">
    <property type="nucleotide sequence ID" value="NC_017030.1"/>
</dbReference>
<reference evidence="2" key="2">
    <citation type="submission" date="2012-03" db="EMBL/GenBank/DDBJ databases">
        <title>Genome sequence of the fruiting myxobacterium Corallococcus coralloides DSM 2259.</title>
        <authorList>
            <person name="Huntley S."/>
            <person name="Zhang Y."/>
            <person name="Treuner-Lange A."/>
            <person name="Sensen C.W."/>
            <person name="Sogaard-Andersen L."/>
        </authorList>
    </citation>
    <scope>NUCLEOTIDE SEQUENCE [LARGE SCALE GENOMIC DNA]</scope>
    <source>
        <strain evidence="2">ATCC 25202 / DSM 2259 / NBRC 100086 / M2</strain>
    </source>
</reference>
<dbReference type="KEGG" id="ccx:COCOR_04427"/>
<dbReference type="AlphaFoldDB" id="H8MFA8"/>
<evidence type="ECO:0000313" key="1">
    <source>
        <dbReference type="EMBL" id="AFE05828.1"/>
    </source>
</evidence>
<dbReference type="InParanoid" id="H8MFA8"/>
<accession>H8MFA8</accession>
<protein>
    <submittedName>
        <fullName evidence="1">Uncharacterized protein</fullName>
    </submittedName>
</protein>
<keyword evidence="2" id="KW-1185">Reference proteome</keyword>
<dbReference type="Proteomes" id="UP000007587">
    <property type="component" value="Chromosome"/>
</dbReference>
<sequence length="53" mass="6088">MAEYTDHHRQTRAVQGRRMDAMRLESIWMGKAACMKRQALTAILGESQLRLVA</sequence>
<evidence type="ECO:0000313" key="2">
    <source>
        <dbReference type="Proteomes" id="UP000007587"/>
    </source>
</evidence>
<organism evidence="1 2">
    <name type="scientific">Corallococcus coralloides (strain ATCC 25202 / DSM 2259 / NBRC 100086 / M2)</name>
    <name type="common">Myxococcus coralloides</name>
    <dbReference type="NCBI Taxonomy" id="1144275"/>
    <lineage>
        <taxon>Bacteria</taxon>
        <taxon>Pseudomonadati</taxon>
        <taxon>Myxococcota</taxon>
        <taxon>Myxococcia</taxon>
        <taxon>Myxococcales</taxon>
        <taxon>Cystobacterineae</taxon>
        <taxon>Myxococcaceae</taxon>
        <taxon>Corallococcus</taxon>
    </lineage>
</organism>
<dbReference type="HOGENOM" id="CLU_3060563_0_0_7"/>
<name>H8MFA8_CORCM</name>
<dbReference type="EMBL" id="CP003389">
    <property type="protein sequence ID" value="AFE05828.1"/>
    <property type="molecule type" value="Genomic_DNA"/>
</dbReference>